<gene>
    <name evidence="3" type="ORF">C8P69_106108</name>
</gene>
<dbReference type="Proteomes" id="UP000241808">
    <property type="component" value="Unassembled WGS sequence"/>
</dbReference>
<keyword evidence="4" id="KW-1185">Reference proteome</keyword>
<dbReference type="AlphaFoldDB" id="A0A2T4Z150"/>
<organism evidence="3 4">
    <name type="scientific">Phreatobacter oligotrophus</name>
    <dbReference type="NCBI Taxonomy" id="1122261"/>
    <lineage>
        <taxon>Bacteria</taxon>
        <taxon>Pseudomonadati</taxon>
        <taxon>Pseudomonadota</taxon>
        <taxon>Alphaproteobacteria</taxon>
        <taxon>Hyphomicrobiales</taxon>
        <taxon>Phreatobacteraceae</taxon>
        <taxon>Phreatobacter</taxon>
    </lineage>
</organism>
<dbReference type="CDD" id="cd08896">
    <property type="entry name" value="SRPBCC_CalC_Aha1-like_3"/>
    <property type="match status" value="1"/>
</dbReference>
<evidence type="ECO:0000313" key="3">
    <source>
        <dbReference type="EMBL" id="PTM53454.1"/>
    </source>
</evidence>
<dbReference type="RefSeq" id="WP_108178237.1">
    <property type="nucleotide sequence ID" value="NZ_PZZL01000006.1"/>
</dbReference>
<accession>A0A2T4Z150</accession>
<comment type="similarity">
    <text evidence="1">Belongs to the AHA1 family.</text>
</comment>
<feature type="domain" description="Activator of Hsp90 ATPase homologue 1/2-like C-terminal" evidence="2">
    <location>
        <begin position="27"/>
        <end position="161"/>
    </location>
</feature>
<proteinExistence type="inferred from homology"/>
<dbReference type="Gene3D" id="3.30.530.20">
    <property type="match status" value="1"/>
</dbReference>
<evidence type="ECO:0000313" key="4">
    <source>
        <dbReference type="Proteomes" id="UP000241808"/>
    </source>
</evidence>
<dbReference type="InterPro" id="IPR023393">
    <property type="entry name" value="START-like_dom_sf"/>
</dbReference>
<dbReference type="Pfam" id="PF08327">
    <property type="entry name" value="AHSA1"/>
    <property type="match status" value="1"/>
</dbReference>
<dbReference type="SUPFAM" id="SSF55961">
    <property type="entry name" value="Bet v1-like"/>
    <property type="match status" value="1"/>
</dbReference>
<dbReference type="InterPro" id="IPR013538">
    <property type="entry name" value="ASHA1/2-like_C"/>
</dbReference>
<name>A0A2T4Z150_9HYPH</name>
<dbReference type="OrthoDB" id="9805228at2"/>
<evidence type="ECO:0000259" key="2">
    <source>
        <dbReference type="Pfam" id="PF08327"/>
    </source>
</evidence>
<protein>
    <submittedName>
        <fullName evidence="3">Uncharacterized protein YndB with AHSA1/START domain</fullName>
    </submittedName>
</protein>
<evidence type="ECO:0000256" key="1">
    <source>
        <dbReference type="ARBA" id="ARBA00006817"/>
    </source>
</evidence>
<sequence>MTTAPIPTPFTVFDPALDLELRREVPVKPELAWRAWTEPELIVKWFTPAPWRTTLCEIDVRPGGKFRTVMEGPNGERNDSTGCVLHVIPGRLLVFTDALGPGFRPTGSAFMAASVEITPTAGGTLYVARALHKDPEAKQQHEAMGFHTGWGTALDQLVAMVRGM</sequence>
<comment type="caution">
    <text evidence="3">The sequence shown here is derived from an EMBL/GenBank/DDBJ whole genome shotgun (WGS) entry which is preliminary data.</text>
</comment>
<dbReference type="EMBL" id="PZZL01000006">
    <property type="protein sequence ID" value="PTM53454.1"/>
    <property type="molecule type" value="Genomic_DNA"/>
</dbReference>
<reference evidence="3 4" key="1">
    <citation type="submission" date="2018-04" db="EMBL/GenBank/DDBJ databases">
        <title>Genomic Encyclopedia of Archaeal and Bacterial Type Strains, Phase II (KMG-II): from individual species to whole genera.</title>
        <authorList>
            <person name="Goeker M."/>
        </authorList>
    </citation>
    <scope>NUCLEOTIDE SEQUENCE [LARGE SCALE GENOMIC DNA]</scope>
    <source>
        <strain evidence="3 4">DSM 25521</strain>
    </source>
</reference>